<feature type="transmembrane region" description="Helical" evidence="9">
    <location>
        <begin position="192"/>
        <end position="210"/>
    </location>
</feature>
<dbReference type="PROSITE" id="PS00379">
    <property type="entry name" value="CDP_ALCOHOL_P_TRANSF"/>
    <property type="match status" value="1"/>
</dbReference>
<evidence type="ECO:0000256" key="3">
    <source>
        <dbReference type="ARBA" id="ARBA00022692"/>
    </source>
</evidence>
<dbReference type="PANTHER" id="PTHR15362">
    <property type="entry name" value="PHOSPHATIDYLINOSITOL SYNTHASE"/>
    <property type="match status" value="1"/>
</dbReference>
<evidence type="ECO:0000313" key="10">
    <source>
        <dbReference type="EMBL" id="KAK0732711.1"/>
    </source>
</evidence>
<evidence type="ECO:0000256" key="1">
    <source>
        <dbReference type="ARBA" id="ARBA00004141"/>
    </source>
</evidence>
<keyword evidence="2 8" id="KW-0808">Transferase</keyword>
<keyword evidence="11" id="KW-1185">Reference proteome</keyword>
<protein>
    <submittedName>
        <fullName evidence="10">CDP-alcohol phosphatidyltransferase-domain-containing protein</fullName>
    </submittedName>
</protein>
<evidence type="ECO:0000256" key="8">
    <source>
        <dbReference type="RuleBase" id="RU003750"/>
    </source>
</evidence>
<dbReference type="AlphaFoldDB" id="A0AA40ECT8"/>
<dbReference type="FunFam" id="1.20.120.1760:FF:000011">
    <property type="entry name" value="Cdp-diacylglycerol-inositol 3-phosphatidyltransferase pis"/>
    <property type="match status" value="1"/>
</dbReference>
<dbReference type="PANTHER" id="PTHR15362:SF4">
    <property type="entry name" value="CDP-DIACYLGLYCEROL--INOSITOL 3-PHOSPHATIDYLTRANSFERASE"/>
    <property type="match status" value="1"/>
</dbReference>
<reference evidence="10" key="1">
    <citation type="submission" date="2023-06" db="EMBL/GenBank/DDBJ databases">
        <title>Genome-scale phylogeny and comparative genomics of the fungal order Sordariales.</title>
        <authorList>
            <consortium name="Lawrence Berkeley National Laboratory"/>
            <person name="Hensen N."/>
            <person name="Bonometti L."/>
            <person name="Westerberg I."/>
            <person name="Brannstrom I.O."/>
            <person name="Guillou S."/>
            <person name="Cros-Aarteil S."/>
            <person name="Calhoun S."/>
            <person name="Haridas S."/>
            <person name="Kuo A."/>
            <person name="Mondo S."/>
            <person name="Pangilinan J."/>
            <person name="Riley R."/>
            <person name="Labutti K."/>
            <person name="Andreopoulos B."/>
            <person name="Lipzen A."/>
            <person name="Chen C."/>
            <person name="Yanf M."/>
            <person name="Daum C."/>
            <person name="Ng V."/>
            <person name="Clum A."/>
            <person name="Steindorff A."/>
            <person name="Ohm R."/>
            <person name="Martin F."/>
            <person name="Silar P."/>
            <person name="Natvig D."/>
            <person name="Lalanne C."/>
            <person name="Gautier V."/>
            <person name="Ament-Velasquez S.L."/>
            <person name="Kruys A."/>
            <person name="Hutchinson M.I."/>
            <person name="Powell A.J."/>
            <person name="Barry K."/>
            <person name="Miller A.N."/>
            <person name="Grigoriev I.V."/>
            <person name="Debuchy R."/>
            <person name="Gladieux P."/>
            <person name="Thoren M.H."/>
            <person name="Johannesson H."/>
        </authorList>
    </citation>
    <scope>NUCLEOTIDE SEQUENCE</scope>
    <source>
        <strain evidence="10">CBS 540.89</strain>
    </source>
</reference>
<dbReference type="Proteomes" id="UP001172159">
    <property type="component" value="Unassembled WGS sequence"/>
</dbReference>
<dbReference type="InterPro" id="IPR000462">
    <property type="entry name" value="CDP-OH_P_trans"/>
</dbReference>
<dbReference type="EMBL" id="JAUKTV010000008">
    <property type="protein sequence ID" value="KAK0732711.1"/>
    <property type="molecule type" value="Genomic_DNA"/>
</dbReference>
<keyword evidence="3 9" id="KW-0812">Transmembrane</keyword>
<feature type="transmembrane region" description="Helical" evidence="9">
    <location>
        <begin position="63"/>
        <end position="81"/>
    </location>
</feature>
<keyword evidence="4 9" id="KW-1133">Transmembrane helix</keyword>
<dbReference type="GO" id="GO:0005794">
    <property type="term" value="C:Golgi apparatus"/>
    <property type="evidence" value="ECO:0007669"/>
    <property type="project" value="TreeGrafter"/>
</dbReference>
<dbReference type="GO" id="GO:0016020">
    <property type="term" value="C:membrane"/>
    <property type="evidence" value="ECO:0007669"/>
    <property type="project" value="UniProtKB-SubCell"/>
</dbReference>
<evidence type="ECO:0000256" key="5">
    <source>
        <dbReference type="ARBA" id="ARBA00023098"/>
    </source>
</evidence>
<name>A0AA40ECT8_9PEZI</name>
<evidence type="ECO:0000313" key="11">
    <source>
        <dbReference type="Proteomes" id="UP001172159"/>
    </source>
</evidence>
<dbReference type="InterPro" id="IPR043130">
    <property type="entry name" value="CDP-OH_PTrfase_TM_dom"/>
</dbReference>
<keyword evidence="7" id="KW-1208">Phospholipid metabolism</keyword>
<comment type="similarity">
    <text evidence="8">Belongs to the CDP-alcohol phosphatidyltransferase class-I family.</text>
</comment>
<keyword evidence="5" id="KW-0443">Lipid metabolism</keyword>
<gene>
    <name evidence="10" type="ORF">B0T21DRAFT_199886</name>
</gene>
<evidence type="ECO:0000256" key="4">
    <source>
        <dbReference type="ARBA" id="ARBA00022989"/>
    </source>
</evidence>
<evidence type="ECO:0000256" key="6">
    <source>
        <dbReference type="ARBA" id="ARBA00023136"/>
    </source>
</evidence>
<feature type="transmembrane region" description="Helical" evidence="9">
    <location>
        <begin position="128"/>
        <end position="148"/>
    </location>
</feature>
<dbReference type="GO" id="GO:0006661">
    <property type="term" value="P:phosphatidylinositol biosynthetic process"/>
    <property type="evidence" value="ECO:0007669"/>
    <property type="project" value="TreeGrafter"/>
</dbReference>
<dbReference type="InterPro" id="IPR048254">
    <property type="entry name" value="CDP_ALCOHOL_P_TRANSF_CS"/>
</dbReference>
<feature type="transmembrane region" description="Helical" evidence="9">
    <location>
        <begin position="268"/>
        <end position="287"/>
    </location>
</feature>
<dbReference type="Gene3D" id="1.20.120.1760">
    <property type="match status" value="1"/>
</dbReference>
<comment type="subcellular location">
    <subcellularLocation>
        <location evidence="1">Membrane</location>
        <topology evidence="1">Multi-pass membrane protein</topology>
    </subcellularLocation>
</comment>
<dbReference type="Pfam" id="PF01066">
    <property type="entry name" value="CDP-OH_P_transf"/>
    <property type="match status" value="1"/>
</dbReference>
<evidence type="ECO:0000256" key="2">
    <source>
        <dbReference type="ARBA" id="ARBA00022679"/>
    </source>
</evidence>
<evidence type="ECO:0000256" key="7">
    <source>
        <dbReference type="ARBA" id="ARBA00023264"/>
    </source>
</evidence>
<organism evidence="10 11">
    <name type="scientific">Apiosordaria backusii</name>
    <dbReference type="NCBI Taxonomy" id="314023"/>
    <lineage>
        <taxon>Eukaryota</taxon>
        <taxon>Fungi</taxon>
        <taxon>Dikarya</taxon>
        <taxon>Ascomycota</taxon>
        <taxon>Pezizomycotina</taxon>
        <taxon>Sordariomycetes</taxon>
        <taxon>Sordariomycetidae</taxon>
        <taxon>Sordariales</taxon>
        <taxon>Lasiosphaeriaceae</taxon>
        <taxon>Apiosordaria</taxon>
    </lineage>
</organism>
<sequence length="319" mass="35283">MAGVTTRRQAAAAQQEKDTTIVNGNAASIMEQEDTKGIAPRDILDDIDDDEPAENIFLFYPNLIGYARIVLAIASLYYMPIHPRTCTLLYSISCLLDALDGIAARAYNQSTRFGAVLDMVTDRCTTSCLLTFLASAFPRWAIIFQLLISLDLASHYMHMYATLALGGSNTSHKNVDKSRSYLLNLYYTNKNVLFVACALNEACFLGFYLLSFSSPLLSPSLLQQVPPSTAAAIHQGAQVNSSILSQIFANPYSAGALEMARANKMDSFWPWVLTGVSFPVMAFKQIVNVIQLVKASKWLAEGDVQARREARRIAKRRQE</sequence>
<accession>A0AA40ECT8</accession>
<proteinExistence type="inferred from homology"/>
<keyword evidence="6 9" id="KW-0472">Membrane</keyword>
<evidence type="ECO:0000256" key="9">
    <source>
        <dbReference type="SAM" id="Phobius"/>
    </source>
</evidence>
<comment type="caution">
    <text evidence="10">The sequence shown here is derived from an EMBL/GenBank/DDBJ whole genome shotgun (WGS) entry which is preliminary data.</text>
</comment>
<dbReference type="GO" id="GO:0003881">
    <property type="term" value="F:CDP-diacylglycerol-inositol 3-phosphatidyltransferase activity"/>
    <property type="evidence" value="ECO:0007669"/>
    <property type="project" value="TreeGrafter"/>
</dbReference>